<keyword evidence="3 9" id="KW-0863">Zinc-finger</keyword>
<reference evidence="12" key="1">
    <citation type="submission" date="2025-08" db="UniProtKB">
        <authorList>
            <consortium name="RefSeq"/>
        </authorList>
    </citation>
    <scope>IDENTIFICATION</scope>
    <source>
        <strain evidence="12">Aabys</strain>
        <tissue evidence="12">Whole body</tissue>
    </source>
</reference>
<keyword evidence="5" id="KW-0805">Transcription regulation</keyword>
<evidence type="ECO:0000256" key="2">
    <source>
        <dbReference type="ARBA" id="ARBA00022723"/>
    </source>
</evidence>
<evidence type="ECO:0000256" key="6">
    <source>
        <dbReference type="ARBA" id="ARBA00023125"/>
    </source>
</evidence>
<dbReference type="SMART" id="SM00614">
    <property type="entry name" value="ZnF_BED"/>
    <property type="match status" value="1"/>
</dbReference>
<protein>
    <submittedName>
        <fullName evidence="12">Zinc finger BED domain-containing protein 4-like</fullName>
    </submittedName>
</protein>
<keyword evidence="6" id="KW-0238">DNA-binding</keyword>
<evidence type="ECO:0000256" key="5">
    <source>
        <dbReference type="ARBA" id="ARBA00023015"/>
    </source>
</evidence>
<dbReference type="Proteomes" id="UP001652621">
    <property type="component" value="Unplaced"/>
</dbReference>
<evidence type="ECO:0000256" key="3">
    <source>
        <dbReference type="ARBA" id="ARBA00022771"/>
    </source>
</evidence>
<dbReference type="SUPFAM" id="SSF53098">
    <property type="entry name" value="Ribonuclease H-like"/>
    <property type="match status" value="1"/>
</dbReference>
<accession>A0ABM3UKL8</accession>
<keyword evidence="4" id="KW-0862">Zinc</keyword>
<dbReference type="PANTHER" id="PTHR46481">
    <property type="entry name" value="ZINC FINGER BED DOMAIN-CONTAINING PROTEIN 4"/>
    <property type="match status" value="1"/>
</dbReference>
<gene>
    <name evidence="12" type="primary">LOC131800614</name>
</gene>
<keyword evidence="7" id="KW-0804">Transcription</keyword>
<keyword evidence="2" id="KW-0479">Metal-binding</keyword>
<keyword evidence="11" id="KW-1185">Reference proteome</keyword>
<dbReference type="InterPro" id="IPR008906">
    <property type="entry name" value="HATC_C_dom"/>
</dbReference>
<keyword evidence="8" id="KW-0539">Nucleus</keyword>
<name>A0ABM3UKL8_MUSDO</name>
<organism evidence="11 12">
    <name type="scientific">Musca domestica</name>
    <name type="common">House fly</name>
    <dbReference type="NCBI Taxonomy" id="7370"/>
    <lineage>
        <taxon>Eukaryota</taxon>
        <taxon>Metazoa</taxon>
        <taxon>Ecdysozoa</taxon>
        <taxon>Arthropoda</taxon>
        <taxon>Hexapoda</taxon>
        <taxon>Insecta</taxon>
        <taxon>Pterygota</taxon>
        <taxon>Neoptera</taxon>
        <taxon>Endopterygota</taxon>
        <taxon>Diptera</taxon>
        <taxon>Brachycera</taxon>
        <taxon>Muscomorpha</taxon>
        <taxon>Muscoidea</taxon>
        <taxon>Muscidae</taxon>
        <taxon>Musca</taxon>
    </lineage>
</organism>
<proteinExistence type="predicted"/>
<evidence type="ECO:0000256" key="4">
    <source>
        <dbReference type="ARBA" id="ARBA00022833"/>
    </source>
</evidence>
<feature type="domain" description="BED-type" evidence="10">
    <location>
        <begin position="67"/>
        <end position="130"/>
    </location>
</feature>
<evidence type="ECO:0000259" key="10">
    <source>
        <dbReference type="PROSITE" id="PS50808"/>
    </source>
</evidence>
<evidence type="ECO:0000313" key="12">
    <source>
        <dbReference type="RefSeq" id="XP_058974070.1"/>
    </source>
</evidence>
<evidence type="ECO:0000256" key="7">
    <source>
        <dbReference type="ARBA" id="ARBA00023163"/>
    </source>
</evidence>
<comment type="subcellular location">
    <subcellularLocation>
        <location evidence="1">Nucleus</location>
    </subcellularLocation>
</comment>
<dbReference type="PANTHER" id="PTHR46481:SF10">
    <property type="entry name" value="ZINC FINGER BED DOMAIN-CONTAINING PROTEIN 39"/>
    <property type="match status" value="1"/>
</dbReference>
<dbReference type="Pfam" id="PF05699">
    <property type="entry name" value="Dimer_Tnp_hAT"/>
    <property type="match status" value="1"/>
</dbReference>
<dbReference type="Gene3D" id="1.10.10.1070">
    <property type="entry name" value="Zinc finger, BED domain-containing"/>
    <property type="match status" value="1"/>
</dbReference>
<dbReference type="RefSeq" id="XP_058974070.1">
    <property type="nucleotide sequence ID" value="XM_059118087.1"/>
</dbReference>
<dbReference type="InterPro" id="IPR012337">
    <property type="entry name" value="RNaseH-like_sf"/>
</dbReference>
<dbReference type="GeneID" id="131800614"/>
<dbReference type="InterPro" id="IPR052035">
    <property type="entry name" value="ZnF_BED_domain_contain"/>
</dbReference>
<dbReference type="InterPro" id="IPR003656">
    <property type="entry name" value="Znf_BED"/>
</dbReference>
<evidence type="ECO:0000256" key="1">
    <source>
        <dbReference type="ARBA" id="ARBA00004123"/>
    </source>
</evidence>
<evidence type="ECO:0000256" key="8">
    <source>
        <dbReference type="ARBA" id="ARBA00023242"/>
    </source>
</evidence>
<evidence type="ECO:0000256" key="9">
    <source>
        <dbReference type="PROSITE-ProRule" id="PRU00027"/>
    </source>
</evidence>
<dbReference type="SUPFAM" id="SSF140996">
    <property type="entry name" value="Hermes dimerisation domain"/>
    <property type="match status" value="1"/>
</dbReference>
<dbReference type="PROSITE" id="PS50808">
    <property type="entry name" value="ZF_BED"/>
    <property type="match status" value="1"/>
</dbReference>
<evidence type="ECO:0000313" key="11">
    <source>
        <dbReference type="Proteomes" id="UP001652621"/>
    </source>
</evidence>
<sequence>MCQRNIKNYFSANRKGQTVLTKSESDSDESVDTEINISPYADVSQYEDLFKKKNEFKNLAKVVVNEGGISMCWKYFGDLYFKKRHILQKYKFCKLCLDEKTNLKSFGKSTSTTNYMNHLRAVHNLDVKSLNNLKSSTMTQNALKSSTSCNNKQQNARRVAEMCCWDLQPFKIVERPGFKKLVSFLNPKAIFPTDRTIATTALNDVYNIYLDHVKTSLKESPKNVTLVLDMWSDKHKHLSYINIKVHFCQNFQMQIVTLKTEIFPRPHTGLAVVEKIEEALCEFNLLEKNICAVTDGGSNIVSALKIKNIPRYGCMAHVLHRFLMEDILNNKSFENINNIISKLKKIYSSLMYSYEEISNIQNMEEQNDLEKIFTEVEIILESLDSCEQFPHGDDYFTEQYEATLNVKHHTSLKNSVATRWNSLLAMIQSYTNNISTINVALVKAKKELLVIGTMEKQIITEFGTFLKIFEDATKHLQGQDYPTISSCIYFQESIMSSMKNEEEKASFELTINLCNFAVQNFTKRFKVYRMYVVAALMDPYQKNWPVLDKYILQIPKQSPNSLELVHDVLSPISKENLIMEEIEKLKEIDDTLLNEPSTSTEPNAKKQKISASRQRMLEFMGPSPSNVQNNVELEIRKYLEMKVEAVEPLDWWRQNKQIFPNVATVANMCFGIPATSASSEQAFSYAGNCVNAKRSSLHPATVKKQLFVHDNKAVVEPFLSN</sequence>